<organism evidence="1 2">
    <name type="scientific">Penicillium oxalicum (strain 114-2 / CGMCC 5302)</name>
    <name type="common">Penicillium decumbens</name>
    <dbReference type="NCBI Taxonomy" id="933388"/>
    <lineage>
        <taxon>Eukaryota</taxon>
        <taxon>Fungi</taxon>
        <taxon>Dikarya</taxon>
        <taxon>Ascomycota</taxon>
        <taxon>Pezizomycotina</taxon>
        <taxon>Eurotiomycetes</taxon>
        <taxon>Eurotiomycetidae</taxon>
        <taxon>Eurotiales</taxon>
        <taxon>Aspergillaceae</taxon>
        <taxon>Penicillium</taxon>
    </lineage>
</organism>
<evidence type="ECO:0000313" key="1">
    <source>
        <dbReference type="EMBL" id="EPS32417.1"/>
    </source>
</evidence>
<evidence type="ECO:0000313" key="2">
    <source>
        <dbReference type="Proteomes" id="UP000019376"/>
    </source>
</evidence>
<sequence>MYSDANTVYITRDSQVYQAAPTTLPSRQKEWIGSSPGTWKSEEMEMTSTSLKLQLIS</sequence>
<keyword evidence="2" id="KW-1185">Reference proteome</keyword>
<dbReference type="EMBL" id="KB644414">
    <property type="protein sequence ID" value="EPS32417.1"/>
    <property type="molecule type" value="Genomic_DNA"/>
</dbReference>
<dbReference type="Proteomes" id="UP000019376">
    <property type="component" value="Unassembled WGS sequence"/>
</dbReference>
<gene>
    <name evidence="1" type="ORF">PDE_07377</name>
</gene>
<protein>
    <submittedName>
        <fullName evidence="1">Uncharacterized protein</fullName>
    </submittedName>
</protein>
<accession>S8BC12</accession>
<dbReference type="HOGENOM" id="CLU_2997170_0_0_1"/>
<proteinExistence type="predicted"/>
<reference evidence="1 2" key="1">
    <citation type="journal article" date="2013" name="PLoS ONE">
        <title>Genomic and secretomic analyses reveal unique features of the lignocellulolytic enzyme system of Penicillium decumbens.</title>
        <authorList>
            <person name="Liu G."/>
            <person name="Zhang L."/>
            <person name="Wei X."/>
            <person name="Zou G."/>
            <person name="Qin Y."/>
            <person name="Ma L."/>
            <person name="Li J."/>
            <person name="Zheng H."/>
            <person name="Wang S."/>
            <person name="Wang C."/>
            <person name="Xun L."/>
            <person name="Zhao G.-P."/>
            <person name="Zhou Z."/>
            <person name="Qu Y."/>
        </authorList>
    </citation>
    <scope>NUCLEOTIDE SEQUENCE [LARGE SCALE GENOMIC DNA]</scope>
    <source>
        <strain evidence="2">114-2 / CGMCC 5302</strain>
    </source>
</reference>
<name>S8BC12_PENO1</name>
<dbReference type="AlphaFoldDB" id="S8BC12"/>